<dbReference type="Pfam" id="PF04138">
    <property type="entry name" value="GtrA_DPMS_TM"/>
    <property type="match status" value="1"/>
</dbReference>
<feature type="domain" description="GtrA/DPMS transmembrane" evidence="7">
    <location>
        <begin position="288"/>
        <end position="404"/>
    </location>
</feature>
<dbReference type="GO" id="GO:0016740">
    <property type="term" value="F:transferase activity"/>
    <property type="evidence" value="ECO:0007669"/>
    <property type="project" value="UniProtKB-KW"/>
</dbReference>
<feature type="transmembrane region" description="Helical" evidence="5">
    <location>
        <begin position="351"/>
        <end position="372"/>
    </location>
</feature>
<comment type="caution">
    <text evidence="8">The sequence shown here is derived from an EMBL/GenBank/DDBJ whole genome shotgun (WGS) entry which is preliminary data.</text>
</comment>
<evidence type="ECO:0000256" key="4">
    <source>
        <dbReference type="ARBA" id="ARBA00023136"/>
    </source>
</evidence>
<dbReference type="Pfam" id="PF00535">
    <property type="entry name" value="Glycos_transf_2"/>
    <property type="match status" value="1"/>
</dbReference>
<dbReference type="Gene3D" id="3.90.550.10">
    <property type="entry name" value="Spore Coat Polysaccharide Biosynthesis Protein SpsA, Chain A"/>
    <property type="match status" value="1"/>
</dbReference>
<keyword evidence="4 5" id="KW-0472">Membrane</keyword>
<evidence type="ECO:0000259" key="6">
    <source>
        <dbReference type="Pfam" id="PF00535"/>
    </source>
</evidence>
<proteinExistence type="predicted"/>
<dbReference type="Proteomes" id="UP000076660">
    <property type="component" value="Unassembled WGS sequence"/>
</dbReference>
<accession>A0A1W2LKB9</accession>
<dbReference type="InterPro" id="IPR007267">
    <property type="entry name" value="GtrA_DPMS_TM"/>
</dbReference>
<keyword evidence="2 5" id="KW-0812">Transmembrane</keyword>
<dbReference type="GO" id="GO:0016020">
    <property type="term" value="C:membrane"/>
    <property type="evidence" value="ECO:0007669"/>
    <property type="project" value="UniProtKB-SubCell"/>
</dbReference>
<dbReference type="AlphaFoldDB" id="A0A1W2LKB9"/>
<feature type="domain" description="Glycosyltransferase 2-like" evidence="6">
    <location>
        <begin position="23"/>
        <end position="186"/>
    </location>
</feature>
<keyword evidence="8" id="KW-0808">Transferase</keyword>
<dbReference type="InterPro" id="IPR029044">
    <property type="entry name" value="Nucleotide-diphossugar_trans"/>
</dbReference>
<name>A0A1W2LKB9_9PSEU</name>
<dbReference type="GO" id="GO:0000271">
    <property type="term" value="P:polysaccharide biosynthetic process"/>
    <property type="evidence" value="ECO:0007669"/>
    <property type="project" value="InterPro"/>
</dbReference>
<comment type="subcellular location">
    <subcellularLocation>
        <location evidence="1">Membrane</location>
        <topology evidence="1">Multi-pass membrane protein</topology>
    </subcellularLocation>
</comment>
<dbReference type="OrthoDB" id="2369748at2"/>
<dbReference type="InterPro" id="IPR001173">
    <property type="entry name" value="Glyco_trans_2-like"/>
</dbReference>
<feature type="transmembrane region" description="Helical" evidence="5">
    <location>
        <begin position="310"/>
        <end position="330"/>
    </location>
</feature>
<organism evidence="8 9">
    <name type="scientific">Amycolatopsis keratiniphila subsp. keratiniphila</name>
    <dbReference type="NCBI Taxonomy" id="227715"/>
    <lineage>
        <taxon>Bacteria</taxon>
        <taxon>Bacillati</taxon>
        <taxon>Actinomycetota</taxon>
        <taxon>Actinomycetes</taxon>
        <taxon>Pseudonocardiales</taxon>
        <taxon>Pseudonocardiaceae</taxon>
        <taxon>Amycolatopsis</taxon>
        <taxon>Amycolatopsis japonica group</taxon>
    </lineage>
</organism>
<evidence type="ECO:0000256" key="5">
    <source>
        <dbReference type="SAM" id="Phobius"/>
    </source>
</evidence>
<dbReference type="RefSeq" id="WP_063272309.1">
    <property type="nucleotide sequence ID" value="NZ_LQMT02000037.1"/>
</dbReference>
<keyword evidence="3 5" id="KW-1133">Transmembrane helix</keyword>
<evidence type="ECO:0000256" key="1">
    <source>
        <dbReference type="ARBA" id="ARBA00004141"/>
    </source>
</evidence>
<evidence type="ECO:0000256" key="3">
    <source>
        <dbReference type="ARBA" id="ARBA00022989"/>
    </source>
</evidence>
<gene>
    <name evidence="8" type="ORF">AVR91_0234795</name>
</gene>
<feature type="transmembrane region" description="Helical" evidence="5">
    <location>
        <begin position="378"/>
        <end position="399"/>
    </location>
</feature>
<evidence type="ECO:0000259" key="7">
    <source>
        <dbReference type="Pfam" id="PF04138"/>
    </source>
</evidence>
<evidence type="ECO:0000256" key="2">
    <source>
        <dbReference type="ARBA" id="ARBA00022692"/>
    </source>
</evidence>
<reference evidence="8 9" key="1">
    <citation type="submission" date="2016-12" db="EMBL/GenBank/DDBJ databases">
        <title>Amycolatopsis keratiniphila subsp. keratiniphila genome sequencing and assembly.</title>
        <authorList>
            <person name="Mayilraj S."/>
            <person name="Kaur N."/>
        </authorList>
    </citation>
    <scope>NUCLEOTIDE SEQUENCE [LARGE SCALE GENOMIC DNA]</scope>
    <source>
        <strain evidence="8 9">DSM 44409</strain>
    </source>
</reference>
<feature type="transmembrane region" description="Helical" evidence="5">
    <location>
        <begin position="285"/>
        <end position="304"/>
    </location>
</feature>
<protein>
    <submittedName>
        <fullName evidence="8">Glycosyl transferase family 2</fullName>
    </submittedName>
</protein>
<dbReference type="PANTHER" id="PTHR10859:SF91">
    <property type="entry name" value="DOLICHYL-PHOSPHATE BETA-GLUCOSYLTRANSFERASE"/>
    <property type="match status" value="1"/>
</dbReference>
<dbReference type="GO" id="GO:0006487">
    <property type="term" value="P:protein N-linked glycosylation"/>
    <property type="evidence" value="ECO:0007669"/>
    <property type="project" value="TreeGrafter"/>
</dbReference>
<dbReference type="EMBL" id="LQMT02000037">
    <property type="protein sequence ID" value="ONF63317.1"/>
    <property type="molecule type" value="Genomic_DNA"/>
</dbReference>
<evidence type="ECO:0000313" key="9">
    <source>
        <dbReference type="Proteomes" id="UP000076660"/>
    </source>
</evidence>
<dbReference type="SUPFAM" id="SSF53448">
    <property type="entry name" value="Nucleotide-diphospho-sugar transferases"/>
    <property type="match status" value="1"/>
</dbReference>
<evidence type="ECO:0000313" key="8">
    <source>
        <dbReference type="EMBL" id="ONF63317.1"/>
    </source>
</evidence>
<sequence>MTAELTAAPRVVPGSRTTATVEIVIPVLNEERALLGCITTLSAYLGDDFPFPWSITIADNGSTDRTWEIATELAERNPRISARRIPVRGRGAAIKATWGSSTADIVAYMDVDLSTGLESLLPLIAPLVSGHCEITIGTRLGRGSRIRRSLKREIVSRTYNAITRHVFGLRSTDTSAGFKAARRDAVAGLLEAVEDDHWFFDTEMLMLAEHNGLRVHEVPLDWVEDVDSRVKVTQTAMGNLKGLVRVGRAIAAGKGRVDVPEIPQLRATHPDAVLAEPRAATLAKFLGFAVIGVISTVLYTLLYLPLRVPLTSAGANLVALVLVGVANTEANRRWTFNRGGGHRLGLHTRAAILFATTYLLTTLAVTGLHLIAPGSGPVVELFVLIVAYGLMTLLRFVALDRWVFARHRKESR</sequence>
<dbReference type="PANTHER" id="PTHR10859">
    <property type="entry name" value="GLYCOSYL TRANSFERASE"/>
    <property type="match status" value="1"/>
</dbReference>